<dbReference type="AlphaFoldDB" id="A0A9N9XRK2"/>
<feature type="transmembrane region" description="Helical" evidence="2">
    <location>
        <begin position="47"/>
        <end position="68"/>
    </location>
</feature>
<name>A0A9N9XRK2_PHYSR</name>
<evidence type="ECO:0000256" key="2">
    <source>
        <dbReference type="SAM" id="Phobius"/>
    </source>
</evidence>
<keyword evidence="2" id="KW-0472">Membrane</keyword>
<dbReference type="Proteomes" id="UP001153712">
    <property type="component" value="Chromosome 4"/>
</dbReference>
<dbReference type="OrthoDB" id="6514900at2759"/>
<accession>A0A9N9XRK2</accession>
<evidence type="ECO:0000256" key="1">
    <source>
        <dbReference type="SAM" id="MobiDB-lite"/>
    </source>
</evidence>
<reference evidence="3" key="1">
    <citation type="submission" date="2022-01" db="EMBL/GenBank/DDBJ databases">
        <authorList>
            <person name="King R."/>
        </authorList>
    </citation>
    <scope>NUCLEOTIDE SEQUENCE</scope>
</reference>
<proteinExistence type="predicted"/>
<keyword evidence="2" id="KW-0812">Transmembrane</keyword>
<keyword evidence="2" id="KW-1133">Transmembrane helix</keyword>
<feature type="region of interest" description="Disordered" evidence="1">
    <location>
        <begin position="1"/>
        <end position="24"/>
    </location>
</feature>
<keyword evidence="4" id="KW-1185">Reference proteome</keyword>
<sequence length="189" mass="21287">SFKKPTGQKSDDNENRRKKSNRRINGVEVQVVTRARFSGSFRGFPSIMKSSVAVFAMLVVVCGFNHVIARPNSRIKRVSDSHLADLETKIAMNNRIRGFAITLPIGGGRIDPSQIFCHVSVRVVEGKNVRIVKRTVSGKTPLKIEKRIVYERFPSSLSGNSIAKLRQNHLDGIKKYLFNNLVKSIIMMY</sequence>
<organism evidence="3 4">
    <name type="scientific">Phyllotreta striolata</name>
    <name type="common">Striped flea beetle</name>
    <name type="synonym">Crioceris striolata</name>
    <dbReference type="NCBI Taxonomy" id="444603"/>
    <lineage>
        <taxon>Eukaryota</taxon>
        <taxon>Metazoa</taxon>
        <taxon>Ecdysozoa</taxon>
        <taxon>Arthropoda</taxon>
        <taxon>Hexapoda</taxon>
        <taxon>Insecta</taxon>
        <taxon>Pterygota</taxon>
        <taxon>Neoptera</taxon>
        <taxon>Endopterygota</taxon>
        <taxon>Coleoptera</taxon>
        <taxon>Polyphaga</taxon>
        <taxon>Cucujiformia</taxon>
        <taxon>Chrysomeloidea</taxon>
        <taxon>Chrysomelidae</taxon>
        <taxon>Galerucinae</taxon>
        <taxon>Alticini</taxon>
        <taxon>Phyllotreta</taxon>
    </lineage>
</organism>
<dbReference type="EMBL" id="OU900097">
    <property type="protein sequence ID" value="CAG9861619.1"/>
    <property type="molecule type" value="Genomic_DNA"/>
</dbReference>
<evidence type="ECO:0000313" key="3">
    <source>
        <dbReference type="EMBL" id="CAG9861619.1"/>
    </source>
</evidence>
<feature type="non-terminal residue" evidence="3">
    <location>
        <position position="1"/>
    </location>
</feature>
<evidence type="ECO:0000313" key="4">
    <source>
        <dbReference type="Proteomes" id="UP001153712"/>
    </source>
</evidence>
<gene>
    <name evidence="3" type="ORF">PHYEVI_LOCUS7954</name>
</gene>
<protein>
    <submittedName>
        <fullName evidence="3">Uncharacterized protein</fullName>
    </submittedName>
</protein>